<proteinExistence type="predicted"/>
<organism evidence="1 2">
    <name type="scientific">Pistacia integerrima</name>
    <dbReference type="NCBI Taxonomy" id="434235"/>
    <lineage>
        <taxon>Eukaryota</taxon>
        <taxon>Viridiplantae</taxon>
        <taxon>Streptophyta</taxon>
        <taxon>Embryophyta</taxon>
        <taxon>Tracheophyta</taxon>
        <taxon>Spermatophyta</taxon>
        <taxon>Magnoliopsida</taxon>
        <taxon>eudicotyledons</taxon>
        <taxon>Gunneridae</taxon>
        <taxon>Pentapetalae</taxon>
        <taxon>rosids</taxon>
        <taxon>malvids</taxon>
        <taxon>Sapindales</taxon>
        <taxon>Anacardiaceae</taxon>
        <taxon>Pistacia</taxon>
    </lineage>
</organism>
<name>A0ACC0YUC1_9ROSI</name>
<evidence type="ECO:0000313" key="1">
    <source>
        <dbReference type="EMBL" id="KAJ0040774.1"/>
    </source>
</evidence>
<comment type="caution">
    <text evidence="1">The sequence shown here is derived from an EMBL/GenBank/DDBJ whole genome shotgun (WGS) entry which is preliminary data.</text>
</comment>
<reference evidence="2" key="1">
    <citation type="journal article" date="2023" name="G3 (Bethesda)">
        <title>Genome assembly and association tests identify interacting loci associated with vigor, precocity, and sex in interspecific pistachio rootstocks.</title>
        <authorList>
            <person name="Palmer W."/>
            <person name="Jacygrad E."/>
            <person name="Sagayaradj S."/>
            <person name="Cavanaugh K."/>
            <person name="Han R."/>
            <person name="Bertier L."/>
            <person name="Beede B."/>
            <person name="Kafkas S."/>
            <person name="Golino D."/>
            <person name="Preece J."/>
            <person name="Michelmore R."/>
        </authorList>
    </citation>
    <scope>NUCLEOTIDE SEQUENCE [LARGE SCALE GENOMIC DNA]</scope>
</reference>
<evidence type="ECO:0000313" key="2">
    <source>
        <dbReference type="Proteomes" id="UP001163603"/>
    </source>
</evidence>
<keyword evidence="2" id="KW-1185">Reference proteome</keyword>
<protein>
    <submittedName>
        <fullName evidence="1">Uncharacterized protein</fullName>
    </submittedName>
</protein>
<dbReference type="EMBL" id="CM047740">
    <property type="protein sequence ID" value="KAJ0040774.1"/>
    <property type="molecule type" value="Genomic_DNA"/>
</dbReference>
<sequence>MEMEGEVLKALMEEPSYPPIYPIGPLTWANGSRLGLGSGSIGPLIQAKGSRSWLGSKSDCV</sequence>
<dbReference type="Proteomes" id="UP001163603">
    <property type="component" value="Chromosome 5"/>
</dbReference>
<accession>A0ACC0YUC1</accession>
<gene>
    <name evidence="1" type="ORF">Pint_26623</name>
</gene>